<dbReference type="VEuPathDB" id="MicrosporidiaDB:NEQG_00479"/>
<sequence length="173" mass="19463">MKNWKVVKPQNKLAQENNKQPQDLKKSLLRNKKAKKSRFTGIGAFVAVVAVMYAFVSLGIFRKIGEKLSSMPAMQPILTNEYFVLLKRLLQLAVLRAELLLIKGLEVAKCVLCRICIGANIIAEKVPGYEKAKGFLRTCELCKCGKDLLIRIETTGKKLLDSLCDKIRRIQAN</sequence>
<dbReference type="InParanoid" id="I3EKG2"/>
<organism evidence="2 3">
    <name type="scientific">Nematocida parisii (strain ERTm3)</name>
    <name type="common">Nematode killer fungus</name>
    <dbReference type="NCBI Taxonomy" id="935791"/>
    <lineage>
        <taxon>Eukaryota</taxon>
        <taxon>Fungi</taxon>
        <taxon>Fungi incertae sedis</taxon>
        <taxon>Microsporidia</taxon>
        <taxon>Nematocida</taxon>
    </lineage>
</organism>
<feature type="transmembrane region" description="Helical" evidence="1">
    <location>
        <begin position="39"/>
        <end position="61"/>
    </location>
</feature>
<evidence type="ECO:0000256" key="1">
    <source>
        <dbReference type="SAM" id="Phobius"/>
    </source>
</evidence>
<reference evidence="2" key="1">
    <citation type="submission" date="2011-01" db="EMBL/GenBank/DDBJ databases">
        <title>The Genome Sequence of Nematocida parisii strain ERTm3.</title>
        <authorList>
            <consortium name="The Broad Institute Genome Sequencing Platform"/>
            <consortium name="The Broad Institute Genome Sequencing Center for Infectious Disease"/>
            <person name="Cuomo C."/>
            <person name="Troemel E."/>
            <person name="Young S.K."/>
            <person name="Zeng Q."/>
            <person name="Gargeya S."/>
            <person name="Fitzgerald M."/>
            <person name="Haas B."/>
            <person name="Abouelleil A."/>
            <person name="Alvarado L."/>
            <person name="Arachchi H.M."/>
            <person name="Berlin A."/>
            <person name="Chapman S.B."/>
            <person name="Gearin G."/>
            <person name="Goldberg J."/>
            <person name="Griggs A."/>
            <person name="Gujja S."/>
            <person name="Hansen M."/>
            <person name="Heiman D."/>
            <person name="Howarth C."/>
            <person name="Larimer J."/>
            <person name="Lui A."/>
            <person name="MacDonald P.J.P."/>
            <person name="McCowen C."/>
            <person name="Montmayeur A."/>
            <person name="Murphy C."/>
            <person name="Neiman D."/>
            <person name="Pearson M."/>
            <person name="Priest M."/>
            <person name="Roberts A."/>
            <person name="Saif S."/>
            <person name="Shea T."/>
            <person name="Sisk P."/>
            <person name="Stolte C."/>
            <person name="Sykes S."/>
            <person name="Wortman J."/>
            <person name="Nusbaum C."/>
            <person name="Birren B."/>
        </authorList>
    </citation>
    <scope>NUCLEOTIDE SEQUENCE</scope>
    <source>
        <strain evidence="2">ERTm3</strain>
    </source>
</reference>
<name>I3EKG2_NEMP3</name>
<dbReference type="Proteomes" id="UP000002872">
    <property type="component" value="Unassembled WGS sequence"/>
</dbReference>
<gene>
    <name evidence="2" type="ORF">NEQG_00479</name>
</gene>
<evidence type="ECO:0000313" key="2">
    <source>
        <dbReference type="EMBL" id="EIJ89709.1"/>
    </source>
</evidence>
<accession>I3EKG2</accession>
<dbReference type="HOGENOM" id="CLU_1548022_0_0_1"/>
<dbReference type="OMA" id="MKNWKVV"/>
<dbReference type="OrthoDB" id="2188153at2759"/>
<keyword evidence="1" id="KW-0812">Transmembrane</keyword>
<keyword evidence="3" id="KW-1185">Reference proteome</keyword>
<evidence type="ECO:0000313" key="3">
    <source>
        <dbReference type="Proteomes" id="UP000002872"/>
    </source>
</evidence>
<dbReference type="EMBL" id="GL870876">
    <property type="protein sequence ID" value="EIJ89709.1"/>
    <property type="molecule type" value="Genomic_DNA"/>
</dbReference>
<keyword evidence="1" id="KW-1133">Transmembrane helix</keyword>
<keyword evidence="1" id="KW-0472">Membrane</keyword>
<protein>
    <submittedName>
        <fullName evidence="2">Uncharacterized protein</fullName>
    </submittedName>
</protein>
<proteinExistence type="predicted"/>
<dbReference type="AlphaFoldDB" id="I3EKG2"/>